<name>A0A081KA86_9GAMM</name>
<evidence type="ECO:0000256" key="1">
    <source>
        <dbReference type="SAM" id="Phobius"/>
    </source>
</evidence>
<sequence length="309" mass="35205">MIESTEWTWAWNWWSVLVFINAINLIVAVSFFRQKGGGADNTPYLRVMRLMGMIFVSVALYRSVFVSSYLEQLAWFDSLANSSLFIRSLAFFAELSFAGLFMFAMLRTSRDLGLYPAGKQHLLSVLVSRAPKFLFLCIFTAQFFATTALITKLEVLFAIEETLWGMAFLSIFPLAIKQLCAVLKSDRSAAELRLLKPFVWLNVIWLAGYCSYSVFYHLPIEYWPHVLENLRQGNYQFNVSLQAVKDALLVVNETKNLSEWGGVGFLIWHSGYFSICVWIVLFLMRGPRLLSSKDAVQTNDQQTGEVVGA</sequence>
<protein>
    <submittedName>
        <fullName evidence="2">Uncharacterized protein</fullName>
    </submittedName>
</protein>
<feature type="transmembrane region" description="Helical" evidence="1">
    <location>
        <begin position="265"/>
        <end position="284"/>
    </location>
</feature>
<evidence type="ECO:0000313" key="2">
    <source>
        <dbReference type="EMBL" id="KEI71062.1"/>
    </source>
</evidence>
<dbReference type="EMBL" id="JOJP01000001">
    <property type="protein sequence ID" value="KEI71062.1"/>
    <property type="molecule type" value="Genomic_DNA"/>
</dbReference>
<feature type="transmembrane region" description="Helical" evidence="1">
    <location>
        <begin position="163"/>
        <end position="183"/>
    </location>
</feature>
<feature type="transmembrane region" description="Helical" evidence="1">
    <location>
        <begin position="133"/>
        <end position="151"/>
    </location>
</feature>
<dbReference type="Proteomes" id="UP000027997">
    <property type="component" value="Unassembled WGS sequence"/>
</dbReference>
<organism evidence="2 3">
    <name type="scientific">Endozoicomonas elysicola</name>
    <dbReference type="NCBI Taxonomy" id="305900"/>
    <lineage>
        <taxon>Bacteria</taxon>
        <taxon>Pseudomonadati</taxon>
        <taxon>Pseudomonadota</taxon>
        <taxon>Gammaproteobacteria</taxon>
        <taxon>Oceanospirillales</taxon>
        <taxon>Endozoicomonadaceae</taxon>
        <taxon>Endozoicomonas</taxon>
    </lineage>
</organism>
<keyword evidence="3" id="KW-1185">Reference proteome</keyword>
<gene>
    <name evidence="2" type="ORF">GV64_10175</name>
</gene>
<accession>A0A081KA86</accession>
<keyword evidence="1" id="KW-0812">Transmembrane</keyword>
<comment type="caution">
    <text evidence="2">The sequence shown here is derived from an EMBL/GenBank/DDBJ whole genome shotgun (WGS) entry which is preliminary data.</text>
</comment>
<dbReference type="AlphaFoldDB" id="A0A081KA86"/>
<evidence type="ECO:0000313" key="3">
    <source>
        <dbReference type="Proteomes" id="UP000027997"/>
    </source>
</evidence>
<feature type="transmembrane region" description="Helical" evidence="1">
    <location>
        <begin position="44"/>
        <end position="64"/>
    </location>
</feature>
<keyword evidence="1" id="KW-1133">Transmembrane helix</keyword>
<feature type="transmembrane region" description="Helical" evidence="1">
    <location>
        <begin position="12"/>
        <end position="32"/>
    </location>
</feature>
<keyword evidence="1" id="KW-0472">Membrane</keyword>
<dbReference type="eggNOG" id="ENOG5031SKJ">
    <property type="taxonomic scope" value="Bacteria"/>
</dbReference>
<feature type="transmembrane region" description="Helical" evidence="1">
    <location>
        <begin position="195"/>
        <end position="215"/>
    </location>
</feature>
<dbReference type="RefSeq" id="WP_020585046.1">
    <property type="nucleotide sequence ID" value="NZ_JOJP01000001.1"/>
</dbReference>
<proteinExistence type="predicted"/>
<reference evidence="2 3" key="1">
    <citation type="submission" date="2014-06" db="EMBL/GenBank/DDBJ databases">
        <title>Whole Genome Sequences of Three Symbiotic Endozoicomonas Bacteria.</title>
        <authorList>
            <person name="Neave M.J."/>
            <person name="Apprill A."/>
            <person name="Voolstra C.R."/>
        </authorList>
    </citation>
    <scope>NUCLEOTIDE SEQUENCE [LARGE SCALE GENOMIC DNA]</scope>
    <source>
        <strain evidence="2 3">DSM 22380</strain>
    </source>
</reference>
<feature type="transmembrane region" description="Helical" evidence="1">
    <location>
        <begin position="84"/>
        <end position="106"/>
    </location>
</feature>